<gene>
    <name evidence="2" type="ORF">OE88DRAFT_1666863</name>
</gene>
<organism evidence="2 3">
    <name type="scientific">Heliocybe sulcata</name>
    <dbReference type="NCBI Taxonomy" id="5364"/>
    <lineage>
        <taxon>Eukaryota</taxon>
        <taxon>Fungi</taxon>
        <taxon>Dikarya</taxon>
        <taxon>Basidiomycota</taxon>
        <taxon>Agaricomycotina</taxon>
        <taxon>Agaricomycetes</taxon>
        <taxon>Gloeophyllales</taxon>
        <taxon>Gloeophyllaceae</taxon>
        <taxon>Heliocybe</taxon>
    </lineage>
</organism>
<keyword evidence="3" id="KW-1185">Reference proteome</keyword>
<name>A0A5C3MZS7_9AGAM</name>
<feature type="transmembrane region" description="Helical" evidence="1">
    <location>
        <begin position="258"/>
        <end position="278"/>
    </location>
</feature>
<protein>
    <submittedName>
        <fullName evidence="2">Uncharacterized protein</fullName>
    </submittedName>
</protein>
<dbReference type="Proteomes" id="UP000305948">
    <property type="component" value="Unassembled WGS sequence"/>
</dbReference>
<keyword evidence="1" id="KW-1133">Transmembrane helix</keyword>
<feature type="transmembrane region" description="Helical" evidence="1">
    <location>
        <begin position="226"/>
        <end position="246"/>
    </location>
</feature>
<feature type="transmembrane region" description="Helical" evidence="1">
    <location>
        <begin position="48"/>
        <end position="71"/>
    </location>
</feature>
<dbReference type="OrthoDB" id="2756618at2759"/>
<feature type="transmembrane region" description="Helical" evidence="1">
    <location>
        <begin position="91"/>
        <end position="116"/>
    </location>
</feature>
<keyword evidence="1" id="KW-0812">Transmembrane</keyword>
<evidence type="ECO:0000256" key="1">
    <source>
        <dbReference type="SAM" id="Phobius"/>
    </source>
</evidence>
<dbReference type="AlphaFoldDB" id="A0A5C3MZS7"/>
<feature type="transmembrane region" description="Helical" evidence="1">
    <location>
        <begin position="12"/>
        <end position="36"/>
    </location>
</feature>
<accession>A0A5C3MZS7</accession>
<feature type="transmembrane region" description="Helical" evidence="1">
    <location>
        <begin position="183"/>
        <end position="205"/>
    </location>
</feature>
<proteinExistence type="predicted"/>
<sequence length="359" mass="40604">MAYSRIQQNYFICIIVEGILFVAYLLSFCWTLVVTCRRARRSALHARLAALLIFLFVATTVNFVIDIYLTARFDLSDAFYETTLHAWHEKNVYNVINVVHNAIFGLSIFVADALLVWRFYVFMDRKRWVIAVPIFVLLLEISFGITVIVFTARRSAVQKATPWTDPLPPEYATLTATFNWLNIAYYAMTFVINFFLCIAISWRIWRMLQAISALSVRPPTRYYRMAHILLESGMIYSVLIAVNMGLSVVPYNTLFGDLVYMFLDLSIGMVPTVVILLITMGKTAEYTSTESSGTLTALNTAIHFAPGQRPSPRTPSDDGPPRVDIELDILHGHHDPASRDGLIGRGDKPGVTVLRESIV</sequence>
<keyword evidence="1" id="KW-0472">Membrane</keyword>
<reference evidence="2 3" key="1">
    <citation type="journal article" date="2019" name="Nat. Ecol. Evol.">
        <title>Megaphylogeny resolves global patterns of mushroom evolution.</title>
        <authorList>
            <person name="Varga T."/>
            <person name="Krizsan K."/>
            <person name="Foldi C."/>
            <person name="Dima B."/>
            <person name="Sanchez-Garcia M."/>
            <person name="Sanchez-Ramirez S."/>
            <person name="Szollosi G.J."/>
            <person name="Szarkandi J.G."/>
            <person name="Papp V."/>
            <person name="Albert L."/>
            <person name="Andreopoulos W."/>
            <person name="Angelini C."/>
            <person name="Antonin V."/>
            <person name="Barry K.W."/>
            <person name="Bougher N.L."/>
            <person name="Buchanan P."/>
            <person name="Buyck B."/>
            <person name="Bense V."/>
            <person name="Catcheside P."/>
            <person name="Chovatia M."/>
            <person name="Cooper J."/>
            <person name="Damon W."/>
            <person name="Desjardin D."/>
            <person name="Finy P."/>
            <person name="Geml J."/>
            <person name="Haridas S."/>
            <person name="Hughes K."/>
            <person name="Justo A."/>
            <person name="Karasinski D."/>
            <person name="Kautmanova I."/>
            <person name="Kiss B."/>
            <person name="Kocsube S."/>
            <person name="Kotiranta H."/>
            <person name="LaButti K.M."/>
            <person name="Lechner B.E."/>
            <person name="Liimatainen K."/>
            <person name="Lipzen A."/>
            <person name="Lukacs Z."/>
            <person name="Mihaltcheva S."/>
            <person name="Morgado L.N."/>
            <person name="Niskanen T."/>
            <person name="Noordeloos M.E."/>
            <person name="Ohm R.A."/>
            <person name="Ortiz-Santana B."/>
            <person name="Ovrebo C."/>
            <person name="Racz N."/>
            <person name="Riley R."/>
            <person name="Savchenko A."/>
            <person name="Shiryaev A."/>
            <person name="Soop K."/>
            <person name="Spirin V."/>
            <person name="Szebenyi C."/>
            <person name="Tomsovsky M."/>
            <person name="Tulloss R.E."/>
            <person name="Uehling J."/>
            <person name="Grigoriev I.V."/>
            <person name="Vagvolgyi C."/>
            <person name="Papp T."/>
            <person name="Martin F.M."/>
            <person name="Miettinen O."/>
            <person name="Hibbett D.S."/>
            <person name="Nagy L.G."/>
        </authorList>
    </citation>
    <scope>NUCLEOTIDE SEQUENCE [LARGE SCALE GENOMIC DNA]</scope>
    <source>
        <strain evidence="2 3">OMC1185</strain>
    </source>
</reference>
<dbReference type="EMBL" id="ML213526">
    <property type="protein sequence ID" value="TFK47031.1"/>
    <property type="molecule type" value="Genomic_DNA"/>
</dbReference>
<feature type="transmembrane region" description="Helical" evidence="1">
    <location>
        <begin position="128"/>
        <end position="152"/>
    </location>
</feature>
<evidence type="ECO:0000313" key="3">
    <source>
        <dbReference type="Proteomes" id="UP000305948"/>
    </source>
</evidence>
<evidence type="ECO:0000313" key="2">
    <source>
        <dbReference type="EMBL" id="TFK47031.1"/>
    </source>
</evidence>
<feature type="non-terminal residue" evidence="2">
    <location>
        <position position="1"/>
    </location>
</feature>